<keyword evidence="1" id="KW-0812">Transmembrane</keyword>
<keyword evidence="1" id="KW-1133">Transmembrane helix</keyword>
<protein>
    <submittedName>
        <fullName evidence="2">Uncharacterized protein</fullName>
    </submittedName>
</protein>
<sequence length="225" mass="24744">MWQIRYKATYEESAPINFNNTITSPVTGLGSPLFKQRTALINDIIEPAPPVGVRCRFYSEAGTAALDPADSSFHSFVPVPAVPNNGTASLYRANPFGTEVSNLVVSLVPDGEIYDQLFKSTNSPSLESYSNNSRYTYFLQAHKVLEAIIRAFIVEALQLMYDGFQNLDGAYEHEALKASNPGKILGPGSVPSIIPIVLFCIWALGCLVLDVTYGFRRRWAKTLDG</sequence>
<dbReference type="EMBL" id="LGTZ01000234">
    <property type="protein sequence ID" value="OJD26367.1"/>
    <property type="molecule type" value="Genomic_DNA"/>
</dbReference>
<name>A0A1J9RCT8_9EURO</name>
<dbReference type="OrthoDB" id="5287717at2759"/>
<keyword evidence="1" id="KW-0472">Membrane</keyword>
<evidence type="ECO:0000313" key="2">
    <source>
        <dbReference type="EMBL" id="OJD26367.1"/>
    </source>
</evidence>
<gene>
    <name evidence="2" type="ORF">ACJ73_02252</name>
</gene>
<dbReference type="Proteomes" id="UP000242791">
    <property type="component" value="Unassembled WGS sequence"/>
</dbReference>
<evidence type="ECO:0000313" key="3">
    <source>
        <dbReference type="Proteomes" id="UP000242791"/>
    </source>
</evidence>
<keyword evidence="3" id="KW-1185">Reference proteome</keyword>
<reference evidence="2 3" key="1">
    <citation type="submission" date="2015-08" db="EMBL/GenBank/DDBJ databases">
        <title>Emmonsia species relationships and genome sequence.</title>
        <authorList>
            <person name="Cuomo C.A."/>
            <person name="Schwartz I.S."/>
            <person name="Kenyon C."/>
            <person name="De Hoog G.S."/>
            <person name="Govender N.P."/>
            <person name="Botha A."/>
            <person name="Moreno L."/>
            <person name="De Vries M."/>
            <person name="Munoz J.F."/>
            <person name="Stielow J.B."/>
        </authorList>
    </citation>
    <scope>NUCLEOTIDE SEQUENCE [LARGE SCALE GENOMIC DNA]</scope>
    <source>
        <strain evidence="2 3">EI222</strain>
    </source>
</reference>
<organism evidence="2 3">
    <name type="scientific">Blastomyces percursus</name>
    <dbReference type="NCBI Taxonomy" id="1658174"/>
    <lineage>
        <taxon>Eukaryota</taxon>
        <taxon>Fungi</taxon>
        <taxon>Dikarya</taxon>
        <taxon>Ascomycota</taxon>
        <taxon>Pezizomycotina</taxon>
        <taxon>Eurotiomycetes</taxon>
        <taxon>Eurotiomycetidae</taxon>
        <taxon>Onygenales</taxon>
        <taxon>Ajellomycetaceae</taxon>
        <taxon>Blastomyces</taxon>
    </lineage>
</organism>
<proteinExistence type="predicted"/>
<comment type="caution">
    <text evidence="2">The sequence shown here is derived from an EMBL/GenBank/DDBJ whole genome shotgun (WGS) entry which is preliminary data.</text>
</comment>
<dbReference type="AlphaFoldDB" id="A0A1J9RCT8"/>
<feature type="transmembrane region" description="Helical" evidence="1">
    <location>
        <begin position="193"/>
        <end position="215"/>
    </location>
</feature>
<accession>A0A1J9RCT8</accession>
<dbReference type="VEuPathDB" id="FungiDB:ACJ73_02252"/>
<evidence type="ECO:0000256" key="1">
    <source>
        <dbReference type="SAM" id="Phobius"/>
    </source>
</evidence>